<feature type="region of interest" description="Disordered" evidence="2">
    <location>
        <begin position="220"/>
        <end position="276"/>
    </location>
</feature>
<accession>A0A553PHI1</accession>
<dbReference type="InterPro" id="IPR003508">
    <property type="entry name" value="CIDE-N_dom"/>
</dbReference>
<keyword evidence="5" id="KW-1185">Reference proteome</keyword>
<dbReference type="SUPFAM" id="SSF54277">
    <property type="entry name" value="CAD &amp; PB1 domains"/>
    <property type="match status" value="1"/>
</dbReference>
<keyword evidence="1" id="KW-0053">Apoptosis</keyword>
<dbReference type="AlphaFoldDB" id="A0A553PHI1"/>
<organism evidence="4 5">
    <name type="scientific">Tigriopus californicus</name>
    <name type="common">Marine copepod</name>
    <dbReference type="NCBI Taxonomy" id="6832"/>
    <lineage>
        <taxon>Eukaryota</taxon>
        <taxon>Metazoa</taxon>
        <taxon>Ecdysozoa</taxon>
        <taxon>Arthropoda</taxon>
        <taxon>Crustacea</taxon>
        <taxon>Multicrustacea</taxon>
        <taxon>Hexanauplia</taxon>
        <taxon>Copepoda</taxon>
        <taxon>Harpacticoida</taxon>
        <taxon>Harpacticidae</taxon>
        <taxon>Tigriopus</taxon>
    </lineage>
</organism>
<dbReference type="Pfam" id="PF02017">
    <property type="entry name" value="CIDE-N"/>
    <property type="match status" value="1"/>
</dbReference>
<name>A0A553PHI1_TIGCA</name>
<feature type="domain" description="CIDE-N" evidence="3">
    <location>
        <begin position="52"/>
        <end position="79"/>
    </location>
</feature>
<gene>
    <name evidence="4" type="ORF">TCAL_15977</name>
</gene>
<evidence type="ECO:0000256" key="1">
    <source>
        <dbReference type="ARBA" id="ARBA00022703"/>
    </source>
</evidence>
<feature type="compositionally biased region" description="Polar residues" evidence="2">
    <location>
        <begin position="250"/>
        <end position="265"/>
    </location>
</feature>
<dbReference type="GO" id="GO:0006915">
    <property type="term" value="P:apoptotic process"/>
    <property type="evidence" value="ECO:0007669"/>
    <property type="project" value="UniProtKB-KW"/>
</dbReference>
<evidence type="ECO:0000313" key="4">
    <source>
        <dbReference type="EMBL" id="TRY77124.1"/>
    </source>
</evidence>
<comment type="caution">
    <text evidence="4">The sequence shown here is derived from an EMBL/GenBank/DDBJ whole genome shotgun (WGS) entry which is preliminary data.</text>
</comment>
<dbReference type="EMBL" id="VCGU01000004">
    <property type="protein sequence ID" value="TRY77124.1"/>
    <property type="molecule type" value="Genomic_DNA"/>
</dbReference>
<feature type="compositionally biased region" description="Basic and acidic residues" evidence="2">
    <location>
        <begin position="223"/>
        <end position="239"/>
    </location>
</feature>
<dbReference type="Proteomes" id="UP000318571">
    <property type="component" value="Chromosome 5"/>
</dbReference>
<evidence type="ECO:0000313" key="5">
    <source>
        <dbReference type="Proteomes" id="UP000318571"/>
    </source>
</evidence>
<proteinExistence type="predicted"/>
<evidence type="ECO:0000259" key="3">
    <source>
        <dbReference type="Pfam" id="PF02017"/>
    </source>
</evidence>
<evidence type="ECO:0000256" key="2">
    <source>
        <dbReference type="SAM" id="MobiDB-lite"/>
    </source>
</evidence>
<reference evidence="4 5" key="1">
    <citation type="journal article" date="2018" name="Nat. Ecol. Evol.">
        <title>Genomic signatures of mitonuclear coevolution across populations of Tigriopus californicus.</title>
        <authorList>
            <person name="Barreto F.S."/>
            <person name="Watson E.T."/>
            <person name="Lima T.G."/>
            <person name="Willett C.S."/>
            <person name="Edmands S."/>
            <person name="Li W."/>
            <person name="Burton R.S."/>
        </authorList>
    </citation>
    <scope>NUCLEOTIDE SEQUENCE [LARGE SCALE GENOMIC DNA]</scope>
    <source>
        <strain evidence="4 5">San Diego</strain>
    </source>
</reference>
<sequence>MVLYHVDRPIEEPLGTMTSRPGNKRPSLTRAETIESCNSDDLVTVLEVHDRKPYKIMDRSREIKKGVMAESLLELIERVLGPPSSSKSRYTREFDFCTTSSTPLSDPKDFTNDGNGRKTDDLKANQRHVSSELTNLLERLERNPGLTALLATHQLELLAQMDIDLLLLGTISSQPSAIRHSDTQCFDQDFLHDVQTMAYQYLAEKSEIRDAVGLLKLHQHHPPLKETKGHQEKREDGSKKAGLRPKKKANSSQSSSCTSLINDNARNGKCPKNTGLNTHVISVSTTVDNPGSVRMLRKKEEQI</sequence>
<protein>
    <recommendedName>
        <fullName evidence="3">CIDE-N domain-containing protein</fullName>
    </recommendedName>
</protein>